<dbReference type="Proteomes" id="UP000295310">
    <property type="component" value="Unassembled WGS sequence"/>
</dbReference>
<evidence type="ECO:0000256" key="2">
    <source>
        <dbReference type="ARBA" id="ARBA00022490"/>
    </source>
</evidence>
<dbReference type="SUPFAM" id="SSF52096">
    <property type="entry name" value="ClpP/crotonase"/>
    <property type="match status" value="1"/>
</dbReference>
<keyword evidence="2" id="KW-0963">Cytoplasm</keyword>
<comment type="caution">
    <text evidence="7">The sequence shown here is derived from an EMBL/GenBank/DDBJ whole genome shotgun (WGS) entry which is preliminary data.</text>
</comment>
<dbReference type="NCBIfam" id="NF045542">
    <property type="entry name" value="Clp_rel_HeadMat"/>
    <property type="match status" value="1"/>
</dbReference>
<keyword evidence="3 7" id="KW-0645">Protease</keyword>
<dbReference type="Pfam" id="PF00574">
    <property type="entry name" value="CLP_protease"/>
    <property type="match status" value="1"/>
</dbReference>
<keyword evidence="5" id="KW-0720">Serine protease</keyword>
<evidence type="ECO:0000313" key="7">
    <source>
        <dbReference type="EMBL" id="TDL96689.1"/>
    </source>
</evidence>
<dbReference type="RefSeq" id="WP_133432217.1">
    <property type="nucleotide sequence ID" value="NZ_SCWA01000012.1"/>
</dbReference>
<accession>A0A4R6BCV2</accession>
<reference evidence="7 8" key="1">
    <citation type="submission" date="2019-01" db="EMBL/GenBank/DDBJ databases">
        <title>Draft genome sequences of the type strains of six Macrococcus species.</title>
        <authorList>
            <person name="Mazhar S."/>
            <person name="Altermann E."/>
            <person name="Hill C."/>
            <person name="Mcauliffe O."/>
        </authorList>
    </citation>
    <scope>NUCLEOTIDE SEQUENCE [LARGE SCALE GENOMIC DNA]</scope>
    <source>
        <strain evidence="7 8">CCM4811</strain>
    </source>
</reference>
<dbReference type="PRINTS" id="PR00127">
    <property type="entry name" value="CLPPROTEASEP"/>
</dbReference>
<dbReference type="PANTHER" id="PTHR10381">
    <property type="entry name" value="ATP-DEPENDENT CLP PROTEASE PROTEOLYTIC SUBUNIT"/>
    <property type="match status" value="1"/>
</dbReference>
<evidence type="ECO:0000256" key="1">
    <source>
        <dbReference type="ARBA" id="ARBA00007039"/>
    </source>
</evidence>
<dbReference type="InterPro" id="IPR029045">
    <property type="entry name" value="ClpP/crotonase-like_dom_sf"/>
</dbReference>
<organism evidence="7 8">
    <name type="scientific">Macrococcus brunensis</name>
    <dbReference type="NCBI Taxonomy" id="198483"/>
    <lineage>
        <taxon>Bacteria</taxon>
        <taxon>Bacillati</taxon>
        <taxon>Bacillota</taxon>
        <taxon>Bacilli</taxon>
        <taxon>Bacillales</taxon>
        <taxon>Staphylococcaceae</taxon>
        <taxon>Macrococcus</taxon>
    </lineage>
</organism>
<dbReference type="InterPro" id="IPR023562">
    <property type="entry name" value="ClpP/TepA"/>
</dbReference>
<evidence type="ECO:0000256" key="5">
    <source>
        <dbReference type="ARBA" id="ARBA00022825"/>
    </source>
</evidence>
<dbReference type="AlphaFoldDB" id="A0A4R6BCV2"/>
<sequence length="290" mass="32527">MTKNSILMLKQEGTVGTIDIYGEIVPEGWRWYDDEVSAYSFKSQLEKFEGVTEIVLNINSPGGDVYEGVAIYNMLKRHSAKVIANIDGLCASVATIITMAADEINMPENAMMMVHNAMMGVFGNHNDFREAADYLEKLTDTVTTAYLDKSEKLNRETLKALLDAETWLTAEEAFSYGLIDNVITANKMVACATKEQLSKYSKTPAKVFNSAGRAELLNAYADDQLIEQRIKLVETPEETSNVKGLSVGLKLEETEGYKHFIQEIKEVKELLKKSSLDSKTEQPKQKSRYY</sequence>
<dbReference type="EMBL" id="SCWA01000012">
    <property type="protein sequence ID" value="TDL96689.1"/>
    <property type="molecule type" value="Genomic_DNA"/>
</dbReference>
<dbReference type="OrthoDB" id="9806592at2"/>
<dbReference type="Gene3D" id="3.90.226.10">
    <property type="entry name" value="2-enoyl-CoA Hydratase, Chain A, domain 1"/>
    <property type="match status" value="1"/>
</dbReference>
<dbReference type="InterPro" id="IPR001907">
    <property type="entry name" value="ClpP"/>
</dbReference>
<evidence type="ECO:0000256" key="4">
    <source>
        <dbReference type="ARBA" id="ARBA00022801"/>
    </source>
</evidence>
<dbReference type="PANTHER" id="PTHR10381:SF70">
    <property type="entry name" value="ATP-DEPENDENT CLP PROTEASE PROTEOLYTIC SUBUNIT"/>
    <property type="match status" value="1"/>
</dbReference>
<protein>
    <recommendedName>
        <fullName evidence="6">ATP-dependent Clp protease proteolytic subunit</fullName>
    </recommendedName>
</protein>
<evidence type="ECO:0000256" key="3">
    <source>
        <dbReference type="ARBA" id="ARBA00022670"/>
    </source>
</evidence>
<gene>
    <name evidence="7" type="ORF">ERX27_07490</name>
</gene>
<evidence type="ECO:0000313" key="8">
    <source>
        <dbReference type="Proteomes" id="UP000295310"/>
    </source>
</evidence>
<comment type="similarity">
    <text evidence="1 6">Belongs to the peptidase S14 family.</text>
</comment>
<dbReference type="GO" id="GO:0004176">
    <property type="term" value="F:ATP-dependent peptidase activity"/>
    <property type="evidence" value="ECO:0007669"/>
    <property type="project" value="InterPro"/>
</dbReference>
<proteinExistence type="inferred from homology"/>
<keyword evidence="8" id="KW-1185">Reference proteome</keyword>
<dbReference type="GO" id="GO:0051117">
    <property type="term" value="F:ATPase binding"/>
    <property type="evidence" value="ECO:0007669"/>
    <property type="project" value="TreeGrafter"/>
</dbReference>
<dbReference type="GO" id="GO:0009368">
    <property type="term" value="C:endopeptidase Clp complex"/>
    <property type="evidence" value="ECO:0007669"/>
    <property type="project" value="TreeGrafter"/>
</dbReference>
<keyword evidence="4" id="KW-0378">Hydrolase</keyword>
<name>A0A4R6BCV2_9STAP</name>
<dbReference type="CDD" id="cd07016">
    <property type="entry name" value="S14_ClpP_1"/>
    <property type="match status" value="1"/>
</dbReference>
<dbReference type="GO" id="GO:0004252">
    <property type="term" value="F:serine-type endopeptidase activity"/>
    <property type="evidence" value="ECO:0007669"/>
    <property type="project" value="InterPro"/>
</dbReference>
<dbReference type="GO" id="GO:0006515">
    <property type="term" value="P:protein quality control for misfolded or incompletely synthesized proteins"/>
    <property type="evidence" value="ECO:0007669"/>
    <property type="project" value="TreeGrafter"/>
</dbReference>
<evidence type="ECO:0000256" key="6">
    <source>
        <dbReference type="RuleBase" id="RU003567"/>
    </source>
</evidence>